<sequence>MDIVAGDVVQLKSGGPTMTVEWVEDSAAYCVWFDGKKQSGERFYTTSLNKV</sequence>
<evidence type="ECO:0000313" key="1">
    <source>
        <dbReference type="EMBL" id="RIA37615.1"/>
    </source>
</evidence>
<gene>
    <name evidence="1" type="ORF">DFR49_3502</name>
</gene>
<dbReference type="InterPro" id="IPR019226">
    <property type="entry name" value="DUF2158"/>
</dbReference>
<name>A0A397NSB9_9SPHN</name>
<evidence type="ECO:0000313" key="2">
    <source>
        <dbReference type="Proteomes" id="UP000266568"/>
    </source>
</evidence>
<comment type="caution">
    <text evidence="1">The sequence shown here is derived from an EMBL/GenBank/DDBJ whole genome shotgun (WGS) entry which is preliminary data.</text>
</comment>
<dbReference type="OrthoDB" id="7173769at2"/>
<accession>A0A397NSB9</accession>
<dbReference type="Pfam" id="PF09926">
    <property type="entry name" value="DUF2158"/>
    <property type="match status" value="1"/>
</dbReference>
<dbReference type="RefSeq" id="WP_119037281.1">
    <property type="nucleotide sequence ID" value="NZ_QXDC01000004.1"/>
</dbReference>
<keyword evidence="2" id="KW-1185">Reference proteome</keyword>
<protein>
    <submittedName>
        <fullName evidence="1">Uncharacterized protein YodC (DUF2158 family)</fullName>
    </submittedName>
</protein>
<proteinExistence type="predicted"/>
<organism evidence="1 2">
    <name type="scientific">Hephaestia caeni</name>
    <dbReference type="NCBI Taxonomy" id="645617"/>
    <lineage>
        <taxon>Bacteria</taxon>
        <taxon>Pseudomonadati</taxon>
        <taxon>Pseudomonadota</taxon>
        <taxon>Alphaproteobacteria</taxon>
        <taxon>Sphingomonadales</taxon>
        <taxon>Sphingomonadaceae</taxon>
        <taxon>Hephaestia</taxon>
    </lineage>
</organism>
<reference evidence="1 2" key="1">
    <citation type="submission" date="2018-08" db="EMBL/GenBank/DDBJ databases">
        <title>Genomic Encyclopedia of Type Strains, Phase IV (KMG-IV): sequencing the most valuable type-strain genomes for metagenomic binning, comparative biology and taxonomic classification.</title>
        <authorList>
            <person name="Goeker M."/>
        </authorList>
    </citation>
    <scope>NUCLEOTIDE SEQUENCE [LARGE SCALE GENOMIC DNA]</scope>
    <source>
        <strain evidence="1 2">DSM 25527</strain>
    </source>
</reference>
<dbReference type="EMBL" id="QXDC01000004">
    <property type="protein sequence ID" value="RIA37615.1"/>
    <property type="molecule type" value="Genomic_DNA"/>
</dbReference>
<dbReference type="AlphaFoldDB" id="A0A397NSB9"/>
<dbReference type="Proteomes" id="UP000266568">
    <property type="component" value="Unassembled WGS sequence"/>
</dbReference>